<evidence type="ECO:0000256" key="4">
    <source>
        <dbReference type="ARBA" id="ARBA00022695"/>
    </source>
</evidence>
<protein>
    <recommendedName>
        <fullName evidence="2">DNA polymerase III subunit delta</fullName>
        <ecNumber evidence="1">2.7.7.7</ecNumber>
    </recommendedName>
</protein>
<sequence>MANHFGEQKIKMMNGGPNVNYTTEMSKIKKGQLQPVYLFLGKEDFFIEEAKQLLLQTVVDEADKDLNVGIFNMDETLLDRALEDAESLPFFGERRLVIIENPLFLTAEKPKNGLEHDLGWLESYLENPSSSTILAIFAPYEKLDSRKKLSKLLTKKAVTVDVSPLAEKEARKFLGDMIKNEGYQMNRDALELFYERIENQLSRGMRELPKLFLAGSEEKKITKQMVIDLIPRNLEQNIFELVTQVLNKNTYLAIQIYRDLLLQKEEPIKINAILLGQFRLLLQVKLLSKNGYQQTDITKVLKIHPYRVKLAFQQVRNLSEKVLADAFQGLVETEYNMKTGQGLKEIQFELFLIRYANAMPKQ</sequence>
<evidence type="ECO:0000256" key="2">
    <source>
        <dbReference type="ARBA" id="ARBA00017703"/>
    </source>
</evidence>
<keyword evidence="4" id="KW-0548">Nucleotidyltransferase</keyword>
<dbReference type="InterPro" id="IPR010372">
    <property type="entry name" value="DNA_pol3_delta_N"/>
</dbReference>
<evidence type="ECO:0000256" key="5">
    <source>
        <dbReference type="ARBA" id="ARBA00022705"/>
    </source>
</evidence>
<organism evidence="11 12">
    <name type="scientific">Trichococcus pasteurii</name>
    <dbReference type="NCBI Taxonomy" id="43064"/>
    <lineage>
        <taxon>Bacteria</taxon>
        <taxon>Bacillati</taxon>
        <taxon>Bacillota</taxon>
        <taxon>Bacilli</taxon>
        <taxon>Lactobacillales</taxon>
        <taxon>Carnobacteriaceae</taxon>
        <taxon>Trichococcus</taxon>
    </lineage>
</organism>
<dbReference type="InterPro" id="IPR027417">
    <property type="entry name" value="P-loop_NTPase"/>
</dbReference>
<dbReference type="InterPro" id="IPR005790">
    <property type="entry name" value="DNA_polIII_delta"/>
</dbReference>
<dbReference type="PANTHER" id="PTHR34388">
    <property type="entry name" value="DNA POLYMERASE III SUBUNIT DELTA"/>
    <property type="match status" value="1"/>
</dbReference>
<keyword evidence="6" id="KW-0239">DNA-directed DNA polymerase</keyword>
<evidence type="ECO:0000256" key="3">
    <source>
        <dbReference type="ARBA" id="ARBA00022679"/>
    </source>
</evidence>
<dbReference type="RefSeq" id="WP_245830522.1">
    <property type="nucleotide sequence ID" value="NZ_FONM01000003.1"/>
</dbReference>
<name>A0A1W1ICT3_9LACT</name>
<dbReference type="GO" id="GO:0003887">
    <property type="term" value="F:DNA-directed DNA polymerase activity"/>
    <property type="evidence" value="ECO:0007669"/>
    <property type="project" value="UniProtKB-KW"/>
</dbReference>
<dbReference type="EMBL" id="FWEY01000001">
    <property type="protein sequence ID" value="SLM50806.1"/>
    <property type="molecule type" value="Genomic_DNA"/>
</dbReference>
<dbReference type="InterPro" id="IPR048466">
    <property type="entry name" value="DNA_pol3_delta-like_C"/>
</dbReference>
<dbReference type="STRING" id="43064.SAMN04488086_103102"/>
<dbReference type="PANTHER" id="PTHR34388:SF1">
    <property type="entry name" value="DNA POLYMERASE III SUBUNIT DELTA"/>
    <property type="match status" value="1"/>
</dbReference>
<comment type="similarity">
    <text evidence="7">Belongs to the DNA polymerase HolA subunit family.</text>
</comment>
<evidence type="ECO:0000256" key="8">
    <source>
        <dbReference type="ARBA" id="ARBA00049244"/>
    </source>
</evidence>
<dbReference type="Gene3D" id="3.40.50.300">
    <property type="entry name" value="P-loop containing nucleotide triphosphate hydrolases"/>
    <property type="match status" value="1"/>
</dbReference>
<dbReference type="Proteomes" id="UP000195985">
    <property type="component" value="Unassembled WGS sequence"/>
</dbReference>
<evidence type="ECO:0000313" key="11">
    <source>
        <dbReference type="EMBL" id="SLM50806.1"/>
    </source>
</evidence>
<evidence type="ECO:0000256" key="7">
    <source>
        <dbReference type="ARBA" id="ARBA00034754"/>
    </source>
</evidence>
<dbReference type="GO" id="GO:0009360">
    <property type="term" value="C:DNA polymerase III complex"/>
    <property type="evidence" value="ECO:0007669"/>
    <property type="project" value="InterPro"/>
</dbReference>
<dbReference type="SUPFAM" id="SSF48019">
    <property type="entry name" value="post-AAA+ oligomerization domain-like"/>
    <property type="match status" value="1"/>
</dbReference>
<evidence type="ECO:0000259" key="9">
    <source>
        <dbReference type="Pfam" id="PF06144"/>
    </source>
</evidence>
<proteinExistence type="inferred from homology"/>
<accession>A0A1W1ICT3</accession>
<feature type="domain" description="DNA polymerase III delta subunit-like C-terminal" evidence="10">
    <location>
        <begin position="235"/>
        <end position="355"/>
    </location>
</feature>
<dbReference type="Pfam" id="PF06144">
    <property type="entry name" value="DNA_pol3_delta"/>
    <property type="match status" value="1"/>
</dbReference>
<feature type="domain" description="DNA polymerase III delta N-terminal" evidence="9">
    <location>
        <begin position="37"/>
        <end position="162"/>
    </location>
</feature>
<dbReference type="Gene3D" id="1.20.272.10">
    <property type="match status" value="1"/>
</dbReference>
<dbReference type="SUPFAM" id="SSF52540">
    <property type="entry name" value="P-loop containing nucleoside triphosphate hydrolases"/>
    <property type="match status" value="1"/>
</dbReference>
<dbReference type="Gene3D" id="1.10.8.60">
    <property type="match status" value="1"/>
</dbReference>
<dbReference type="GO" id="GO:0003677">
    <property type="term" value="F:DNA binding"/>
    <property type="evidence" value="ECO:0007669"/>
    <property type="project" value="InterPro"/>
</dbReference>
<dbReference type="InterPro" id="IPR008921">
    <property type="entry name" value="DNA_pol3_clamp-load_cplx_C"/>
</dbReference>
<reference evidence="12" key="1">
    <citation type="submission" date="2016-04" db="EMBL/GenBank/DDBJ databases">
        <authorList>
            <person name="Strepis N."/>
        </authorList>
    </citation>
    <scope>NUCLEOTIDE SEQUENCE [LARGE SCALE GENOMIC DNA]</scope>
</reference>
<keyword evidence="3" id="KW-0808">Transferase</keyword>
<comment type="catalytic activity">
    <reaction evidence="8">
        <text>DNA(n) + a 2'-deoxyribonucleoside 5'-triphosphate = DNA(n+1) + diphosphate</text>
        <dbReference type="Rhea" id="RHEA:22508"/>
        <dbReference type="Rhea" id="RHEA-COMP:17339"/>
        <dbReference type="Rhea" id="RHEA-COMP:17340"/>
        <dbReference type="ChEBI" id="CHEBI:33019"/>
        <dbReference type="ChEBI" id="CHEBI:61560"/>
        <dbReference type="ChEBI" id="CHEBI:173112"/>
        <dbReference type="EC" id="2.7.7.7"/>
    </reaction>
</comment>
<evidence type="ECO:0000313" key="12">
    <source>
        <dbReference type="Proteomes" id="UP000195985"/>
    </source>
</evidence>
<keyword evidence="5" id="KW-0235">DNA replication</keyword>
<keyword evidence="12" id="KW-1185">Reference proteome</keyword>
<dbReference type="AlphaFoldDB" id="A0A1W1ICT3"/>
<gene>
    <name evidence="11" type="ORF">TPAS_478</name>
</gene>
<evidence type="ECO:0000256" key="1">
    <source>
        <dbReference type="ARBA" id="ARBA00012417"/>
    </source>
</evidence>
<dbReference type="NCBIfam" id="TIGR01128">
    <property type="entry name" value="holA"/>
    <property type="match status" value="1"/>
</dbReference>
<dbReference type="Pfam" id="PF21694">
    <property type="entry name" value="DNA_pol3_delta_C"/>
    <property type="match status" value="1"/>
</dbReference>
<dbReference type="EC" id="2.7.7.7" evidence="1"/>
<evidence type="ECO:0000256" key="6">
    <source>
        <dbReference type="ARBA" id="ARBA00022932"/>
    </source>
</evidence>
<evidence type="ECO:0000259" key="10">
    <source>
        <dbReference type="Pfam" id="PF21694"/>
    </source>
</evidence>
<dbReference type="GO" id="GO:0006261">
    <property type="term" value="P:DNA-templated DNA replication"/>
    <property type="evidence" value="ECO:0007669"/>
    <property type="project" value="TreeGrafter"/>
</dbReference>